<evidence type="ECO:0000313" key="1">
    <source>
        <dbReference type="EMBL" id="KLC07726.1"/>
    </source>
</evidence>
<comment type="caution">
    <text evidence="2">The sequence shown here is derived from an EMBL/GenBank/DDBJ whole genome shotgun (WGS) entry which is preliminary data.</text>
</comment>
<protein>
    <submittedName>
        <fullName evidence="2">Uncharacterized protein</fullName>
    </submittedName>
</protein>
<dbReference type="Proteomes" id="UP000289372">
    <property type="component" value="Unassembled WGS sequence"/>
</dbReference>
<accession>A0A0G8W0V8</accession>
<reference evidence="2 6" key="3">
    <citation type="submission" date="2019-11" db="EMBL/GenBank/DDBJ databases">
        <title>Genome-resolved metagenomics to study the prevalence of co-infection and intraspecific heterogeneity among plant pathogen metapopulations.</title>
        <authorList>
            <person name="Newberry E."/>
            <person name="Bhandari R."/>
            <person name="Kemble J."/>
            <person name="Sikora E."/>
            <person name="Potnis N."/>
        </authorList>
    </citation>
    <scope>NUCLEOTIDE SEQUENCE [LARGE SCALE GENOMIC DNA]</scope>
    <source>
        <strain evidence="2">Xp_Tom_Tuscaloosa_18b</strain>
    </source>
</reference>
<gene>
    <name evidence="3" type="ORF">DB769_06075</name>
    <name evidence="2" type="ORF">G3W61_01145</name>
    <name evidence="1" type="ORF">XP315_07840</name>
</gene>
<dbReference type="EMBL" id="JAAGYU010000003">
    <property type="protein sequence ID" value="NEL74874.1"/>
    <property type="molecule type" value="Genomic_DNA"/>
</dbReference>
<name>A0A0G8W0V8_XANPE</name>
<reference evidence="3 5" key="2">
    <citation type="submission" date="2018-02" db="EMBL/GenBank/DDBJ databases">
        <title>Characterization of Xanthomonas diversity in transplant houses and field plants.</title>
        <authorList>
            <person name="Abrahamian P."/>
            <person name="Timilsina S."/>
            <person name="Minsavage G.V."/>
            <person name="Goss E.M."/>
            <person name="Jones J.B."/>
            <person name="Vallad G.E."/>
        </authorList>
    </citation>
    <scope>NUCLEOTIDE SEQUENCE [LARGE SCALE GENOMIC DNA]</scope>
    <source>
        <strain evidence="3 5">GEV2132</strain>
    </source>
</reference>
<dbReference type="KEGG" id="xpe:BJD13_08390"/>
<evidence type="ECO:0000313" key="6">
    <source>
        <dbReference type="Proteomes" id="UP000471082"/>
    </source>
</evidence>
<sequence>MVYALHLPMTGPGRNRQWLRLNRSKRMRAQCCSWSHRRRSCDSGAGARSALVHAACMVHAATCSWRTLPTMRHAD</sequence>
<dbReference type="RefSeq" id="WP_008576254.1">
    <property type="nucleotide sequence ID" value="NZ_CP018475.1"/>
</dbReference>
<organism evidence="2 6">
    <name type="scientific">Xanthomonas perforans</name>
    <dbReference type="NCBI Taxonomy" id="442694"/>
    <lineage>
        <taxon>Bacteria</taxon>
        <taxon>Pseudomonadati</taxon>
        <taxon>Pseudomonadota</taxon>
        <taxon>Gammaproteobacteria</taxon>
        <taxon>Lysobacterales</taxon>
        <taxon>Lysobacteraceae</taxon>
        <taxon>Xanthomonas</taxon>
    </lineage>
</organism>
<evidence type="ECO:0000313" key="5">
    <source>
        <dbReference type="Proteomes" id="UP000289372"/>
    </source>
</evidence>
<keyword evidence="4" id="KW-1185">Reference proteome</keyword>
<dbReference type="GeneID" id="61778544"/>
<dbReference type="EMBL" id="JZUY01000036">
    <property type="protein sequence ID" value="KLC07726.1"/>
    <property type="molecule type" value="Genomic_DNA"/>
</dbReference>
<evidence type="ECO:0000313" key="4">
    <source>
        <dbReference type="Proteomes" id="UP000035369"/>
    </source>
</evidence>
<dbReference type="EMBL" id="PUUL01000032">
    <property type="protein sequence ID" value="RXD55344.1"/>
    <property type="molecule type" value="Genomic_DNA"/>
</dbReference>
<reference evidence="1 4" key="1">
    <citation type="submission" date="2015-02" db="EMBL/GenBank/DDBJ databases">
        <title>Whole genome sequencing of multiple isolates of three species of pepper and tomato-infecting xanthomonads reveals genetic diversity in field strains and pinpoints effectors responsible for host specificity.</title>
        <authorList>
            <person name="Schwartz A."/>
            <person name="Dahlbeck D."/>
            <person name="Staskawicz B."/>
            <person name="Bart R."/>
            <person name="Potnis N."/>
            <person name="Minsavage G."/>
            <person name="Timilsina S."/>
            <person name="Goss E."/>
            <person name="Jones J."/>
            <person name="Vallad G."/>
            <person name="Barak J."/>
            <person name="Miller S."/>
            <person name="Ritchie D."/>
            <person name="Martins J.Jr."/>
            <person name="Patane J.S."/>
            <person name="Setubal J.C."/>
        </authorList>
    </citation>
    <scope>NUCLEOTIDE SEQUENCE [LARGE SCALE GENOMIC DNA]</scope>
    <source>
        <strain evidence="1 4">Xp3-15</strain>
    </source>
</reference>
<dbReference type="Proteomes" id="UP000035369">
    <property type="component" value="Unassembled WGS sequence"/>
</dbReference>
<dbReference type="AlphaFoldDB" id="A0A0G8W0V8"/>
<evidence type="ECO:0000313" key="2">
    <source>
        <dbReference type="EMBL" id="NEL74874.1"/>
    </source>
</evidence>
<evidence type="ECO:0000313" key="3">
    <source>
        <dbReference type="EMBL" id="RXD55344.1"/>
    </source>
</evidence>
<dbReference type="Proteomes" id="UP000471082">
    <property type="component" value="Unassembled WGS sequence"/>
</dbReference>
<proteinExistence type="predicted"/>